<protein>
    <submittedName>
        <fullName evidence="1">Uncharacterized protein</fullName>
    </submittedName>
</protein>
<proteinExistence type="predicted"/>
<dbReference type="OrthoDB" id="1492640at2"/>
<dbReference type="Proteomes" id="UP000321863">
    <property type="component" value="Unassembled WGS sequence"/>
</dbReference>
<accession>A0A511YQP7</accession>
<keyword evidence="2" id="KW-1185">Reference proteome</keyword>
<reference evidence="1 2" key="1">
    <citation type="submission" date="2019-07" db="EMBL/GenBank/DDBJ databases">
        <title>Whole genome shotgun sequence of Chryseobacterium hagamense NBRC 105253.</title>
        <authorList>
            <person name="Hosoyama A."/>
            <person name="Uohara A."/>
            <person name="Ohji S."/>
            <person name="Ichikawa N."/>
        </authorList>
    </citation>
    <scope>NUCLEOTIDE SEQUENCE [LARGE SCALE GENOMIC DNA]</scope>
    <source>
        <strain evidence="1 2">NBRC 105253</strain>
    </source>
</reference>
<evidence type="ECO:0000313" key="1">
    <source>
        <dbReference type="EMBL" id="GEN77512.1"/>
    </source>
</evidence>
<dbReference type="EMBL" id="BJYJ01000025">
    <property type="protein sequence ID" value="GEN77512.1"/>
    <property type="molecule type" value="Genomic_DNA"/>
</dbReference>
<name>A0A511YQP7_9FLAO</name>
<comment type="caution">
    <text evidence="1">The sequence shown here is derived from an EMBL/GenBank/DDBJ whole genome shotgun (WGS) entry which is preliminary data.</text>
</comment>
<dbReference type="AlphaFoldDB" id="A0A511YQP7"/>
<evidence type="ECO:0000313" key="2">
    <source>
        <dbReference type="Proteomes" id="UP000321863"/>
    </source>
</evidence>
<gene>
    <name evidence="1" type="ORF">CHA01nite_32520</name>
</gene>
<sequence length="225" mass="25720">MTQAQITTIKSRISNILENSLAISAAQSSMLLPISALQGKLYEASVLAEICHRLNVDEGFNLRLINNNNIMLKQKGGPVNRYYPYIEVYSSSHLVAELWTDIEFTTMSHNINGSNSILTRQDYHELDIALTCPNISNRPSFEQIYMAVECKNTKIEKRVIREILGYRREMSLLSSNKRTIFSNFPTNIVPSSPNSVHLFYCSDQNVLHYFDNCKIFGTLLIHYTM</sequence>
<dbReference type="RefSeq" id="WP_146943366.1">
    <property type="nucleotide sequence ID" value="NZ_BJYJ01000025.1"/>
</dbReference>
<organism evidence="1 2">
    <name type="scientific">Chryseobacterium hagamense</name>
    <dbReference type="NCBI Taxonomy" id="395935"/>
    <lineage>
        <taxon>Bacteria</taxon>
        <taxon>Pseudomonadati</taxon>
        <taxon>Bacteroidota</taxon>
        <taxon>Flavobacteriia</taxon>
        <taxon>Flavobacteriales</taxon>
        <taxon>Weeksellaceae</taxon>
        <taxon>Chryseobacterium group</taxon>
        <taxon>Chryseobacterium</taxon>
    </lineage>
</organism>